<evidence type="ECO:0000313" key="3">
    <source>
        <dbReference type="Proteomes" id="UP001265259"/>
    </source>
</evidence>
<dbReference type="PANTHER" id="PTHR35519:SF2">
    <property type="entry name" value="PH DOMAIN PROTEIN"/>
    <property type="match status" value="1"/>
</dbReference>
<gene>
    <name evidence="2" type="ORF">RM543_08740</name>
</gene>
<protein>
    <submittedName>
        <fullName evidence="2">DUF4112 domain-containing protein</fullName>
    </submittedName>
</protein>
<dbReference type="PANTHER" id="PTHR35519">
    <property type="entry name" value="MEMBRANE PROTEINS"/>
    <property type="match status" value="1"/>
</dbReference>
<accession>A0ABU3DGF7</accession>
<dbReference type="InterPro" id="IPR025187">
    <property type="entry name" value="DUF4112"/>
</dbReference>
<reference evidence="2 3" key="1">
    <citation type="submission" date="2023-09" db="EMBL/GenBank/DDBJ databases">
        <authorList>
            <person name="Rey-Velasco X."/>
        </authorList>
    </citation>
    <scope>NUCLEOTIDE SEQUENCE [LARGE SCALE GENOMIC DNA]</scope>
    <source>
        <strain evidence="2 3">F158</strain>
    </source>
</reference>
<comment type="caution">
    <text evidence="2">The sequence shown here is derived from an EMBL/GenBank/DDBJ whole genome shotgun (WGS) entry which is preliminary data.</text>
</comment>
<name>A0ABU3DGF7_9RHOB</name>
<evidence type="ECO:0000256" key="1">
    <source>
        <dbReference type="SAM" id="MobiDB-lite"/>
    </source>
</evidence>
<proteinExistence type="predicted"/>
<sequence length="141" mass="15122">MSPARPADFEARLARLDRLAGMMDARYGIPFTPWRIGWDGILGLVPGIGDTLALAPAAYIALEGYRLGADRWTLARMGLNAGVDYAVGLVPFVGDFFDIAFKANKRNIALLKENLASPSRNPGAGAGVGASTNREDRPGRY</sequence>
<evidence type="ECO:0000313" key="2">
    <source>
        <dbReference type="EMBL" id="MDT0682772.1"/>
    </source>
</evidence>
<dbReference type="RefSeq" id="WP_311690645.1">
    <property type="nucleotide sequence ID" value="NZ_JAVRHL010000002.1"/>
</dbReference>
<keyword evidence="3" id="KW-1185">Reference proteome</keyword>
<dbReference type="Pfam" id="PF13430">
    <property type="entry name" value="DUF4112"/>
    <property type="match status" value="1"/>
</dbReference>
<dbReference type="Proteomes" id="UP001265259">
    <property type="component" value="Unassembled WGS sequence"/>
</dbReference>
<feature type="region of interest" description="Disordered" evidence="1">
    <location>
        <begin position="120"/>
        <end position="141"/>
    </location>
</feature>
<dbReference type="EMBL" id="JAVRHL010000002">
    <property type="protein sequence ID" value="MDT0682772.1"/>
    <property type="molecule type" value="Genomic_DNA"/>
</dbReference>
<organism evidence="2 3">
    <name type="scientific">Tropicimonas omnivorans</name>
    <dbReference type="NCBI Taxonomy" id="3075590"/>
    <lineage>
        <taxon>Bacteria</taxon>
        <taxon>Pseudomonadati</taxon>
        <taxon>Pseudomonadota</taxon>
        <taxon>Alphaproteobacteria</taxon>
        <taxon>Rhodobacterales</taxon>
        <taxon>Roseobacteraceae</taxon>
        <taxon>Tropicimonas</taxon>
    </lineage>
</organism>